<evidence type="ECO:0000256" key="1">
    <source>
        <dbReference type="SAM" id="MobiDB-lite"/>
    </source>
</evidence>
<evidence type="ECO:0000259" key="3">
    <source>
        <dbReference type="Pfam" id="PF05170"/>
    </source>
</evidence>
<feature type="compositionally biased region" description="Polar residues" evidence="1">
    <location>
        <begin position="917"/>
        <end position="927"/>
    </location>
</feature>
<sequence>MKKPSKSIIIRILKWIGISISSILALLFILPILFPGKIAEEVKAFANKKLNGELDFKEANLSFFNHFPSLTLTLTDLSLKGSAPYKKETLLSAEEVAFGIDLSSLLFDKKVNIDKIYISDALINVLVNEKGEANYNVYISEEKTTVKDSSETALRLEKIAIENTHLVYNDKSAKILIDAKGFNYVGNGDLDKSIFDLYTKAKIESFDFTYDGEQYLKNKKVNANLITKINTNSLAFVFEQNNLKINKLPVEFKGKFDFLSNGYDMDFSVKSEDSHLSEFFSALPPQYVTWLDKSKVKGKTDLSMSLKGKYIASQNLKPNLAFNMKIREGYVNYNEAPVSASNIFLNFDTKLPSLDTEQLTVNLDSIFFNLDKDYVKAIVKTKGLTTPNVDARIETKVNLATLNRTFGLQNMELRGTLNTNIRALGVYDKKNNKIPVTDGKIEMKNGYIKTDYYPNPIQNINVVAKVIDKKGSLDDLKINITPASFDFEGKPIYVNAMVEDFQNIKYDIKAKGELDLGKIYKVFSQKGLDLDGYINADVSFKGTQSDAMNGNYAKLQNKGTLLLRDIKTHSEYLPKPFIIRDGTFVFNQDKMNFNEFKATYGESDFKMNGFLQNVIDFVLTDKAILKGNFNLQSDFINVDEFMTKQTVTIDYPPLSAPDEVKTESTVIVIPPNFNLEFNAIANKVNFEDLKLENLKGKMNINKGQLTLKNSAFDLIGANVKMDIVYGSQSPEKAFFDFKVNAKDFDIKRAYNEVKMFREIASAAESAEGIVSLDYNVAGILDGNMMPIYPSLTGGGTLSVKNVKMKGFKMFGTVSKKTGKDAIANPDLSKVDIKTKIKNNIITIERFKFKVAGFRPRIEGTTSFDGKLNIKMRLGLPPFGLLGIPLKITGTQDNPKVQLGKQTEDLEETEYDGEVPTPLQNQPATDGK</sequence>
<feature type="region of interest" description="Disordered" evidence="1">
    <location>
        <begin position="892"/>
        <end position="927"/>
    </location>
</feature>
<organism evidence="4 5">
    <name type="scientific">Flavobacterium solisilvae</name>
    <dbReference type="NCBI Taxonomy" id="1852019"/>
    <lineage>
        <taxon>Bacteria</taxon>
        <taxon>Pseudomonadati</taxon>
        <taxon>Bacteroidota</taxon>
        <taxon>Flavobacteriia</taxon>
        <taxon>Flavobacteriales</taxon>
        <taxon>Flavobacteriaceae</taxon>
        <taxon>Flavobacterium</taxon>
    </lineage>
</organism>
<evidence type="ECO:0000313" key="5">
    <source>
        <dbReference type="Proteomes" id="UP000767947"/>
    </source>
</evidence>
<dbReference type="InterPro" id="IPR007844">
    <property type="entry name" value="AsmA"/>
</dbReference>
<dbReference type="RefSeq" id="WP_169524208.1">
    <property type="nucleotide sequence ID" value="NZ_JAAMPT010000207.1"/>
</dbReference>
<name>A0ABX1QXF0_9FLAO</name>
<keyword evidence="5" id="KW-1185">Reference proteome</keyword>
<evidence type="ECO:0000313" key="4">
    <source>
        <dbReference type="EMBL" id="NMH25509.1"/>
    </source>
</evidence>
<keyword evidence="2" id="KW-0472">Membrane</keyword>
<feature type="domain" description="AsmA" evidence="3">
    <location>
        <begin position="12"/>
        <end position="758"/>
    </location>
</feature>
<evidence type="ECO:0000256" key="2">
    <source>
        <dbReference type="SAM" id="Phobius"/>
    </source>
</evidence>
<comment type="caution">
    <text evidence="4">The sequence shown here is derived from an EMBL/GenBank/DDBJ whole genome shotgun (WGS) entry which is preliminary data.</text>
</comment>
<dbReference type="PANTHER" id="PTHR30441:SF8">
    <property type="entry name" value="DUF748 DOMAIN-CONTAINING PROTEIN"/>
    <property type="match status" value="1"/>
</dbReference>
<dbReference type="Proteomes" id="UP000767947">
    <property type="component" value="Unassembled WGS sequence"/>
</dbReference>
<reference evidence="4 5" key="1">
    <citation type="submission" date="2020-02" db="EMBL/GenBank/DDBJ databases">
        <title>Flavobacterium sp. genome.</title>
        <authorList>
            <person name="Jung H.S."/>
            <person name="Baek J.H."/>
            <person name="Jeon C.O."/>
        </authorList>
    </citation>
    <scope>NUCLEOTIDE SEQUENCE [LARGE SCALE GENOMIC DNA]</scope>
    <source>
        <strain evidence="4 5">SE-s27</strain>
    </source>
</reference>
<proteinExistence type="predicted"/>
<protein>
    <recommendedName>
        <fullName evidence="3">AsmA domain-containing protein</fullName>
    </recommendedName>
</protein>
<dbReference type="PANTHER" id="PTHR30441">
    <property type="entry name" value="DUF748 DOMAIN-CONTAINING PROTEIN"/>
    <property type="match status" value="1"/>
</dbReference>
<accession>A0ABX1QXF0</accession>
<keyword evidence="2" id="KW-1133">Transmembrane helix</keyword>
<dbReference type="InterPro" id="IPR052894">
    <property type="entry name" value="AsmA-related"/>
</dbReference>
<dbReference type="EMBL" id="JAAMPT010000207">
    <property type="protein sequence ID" value="NMH25509.1"/>
    <property type="molecule type" value="Genomic_DNA"/>
</dbReference>
<gene>
    <name evidence="4" type="ORF">G6042_09540</name>
</gene>
<dbReference type="Pfam" id="PF05170">
    <property type="entry name" value="AsmA"/>
    <property type="match status" value="1"/>
</dbReference>
<keyword evidence="2" id="KW-0812">Transmembrane</keyword>
<feature type="transmembrane region" description="Helical" evidence="2">
    <location>
        <begin position="12"/>
        <end position="34"/>
    </location>
</feature>